<comment type="caution">
    <text evidence="1">The sequence shown here is derived from an EMBL/GenBank/DDBJ whole genome shotgun (WGS) entry which is preliminary data.</text>
</comment>
<organism evidence="1 2">
    <name type="scientific">Nocardiopsis mwathae</name>
    <dbReference type="NCBI Taxonomy" id="1472723"/>
    <lineage>
        <taxon>Bacteria</taxon>
        <taxon>Bacillati</taxon>
        <taxon>Actinomycetota</taxon>
        <taxon>Actinomycetes</taxon>
        <taxon>Streptosporangiales</taxon>
        <taxon>Nocardiopsidaceae</taxon>
        <taxon>Nocardiopsis</taxon>
    </lineage>
</organism>
<sequence>MLSEREALTVLRQENPEHAEDAAAAMGWLSSGGLEGIDLLRMQDFLWYALPVKWMISTEKRVQVAHALGRLLNLNGLERYAALCESELTERILRIYEEEGHDAGVAAYTEATTRSGSVPTATPLHTWGTLMGPEENAAFGDCAAALDLALASGELRVGGRGWKQAREVLLTRWLTQGRPELDGACWLERIHSERLETWVVERHGERSTLAGELSPRLLAIPSTAPDPVPEGVMRALGWMLGHSRDRLPLTARHYITPTLVAEAVDLFGWREWLTGPLNRELDVVPLHTLRSLAQREMRAIRRAGTFLVLTKTGLHMLEDADTFWRTATAAVIGREGGEPDFGVAVREAELLVLLTSAPSTGDELIRRLTSILAEEGWAFRDGGDLAEPIRREAQRFRLRMWSLGMLDDDCLVDDTPVLTEGGEITALAALRARALRPRYRTDVE</sequence>
<reference evidence="1 2" key="1">
    <citation type="submission" date="2020-08" db="EMBL/GenBank/DDBJ databases">
        <title>Sequencing the genomes of 1000 actinobacteria strains.</title>
        <authorList>
            <person name="Klenk H.-P."/>
        </authorList>
    </citation>
    <scope>NUCLEOTIDE SEQUENCE [LARGE SCALE GENOMIC DNA]</scope>
    <source>
        <strain evidence="1 2">DSM 46659</strain>
    </source>
</reference>
<dbReference type="Proteomes" id="UP000546642">
    <property type="component" value="Unassembled WGS sequence"/>
</dbReference>
<gene>
    <name evidence="1" type="ORF">HNR23_001255</name>
</gene>
<dbReference type="AlphaFoldDB" id="A0A7W9YFV6"/>
<proteinExistence type="predicted"/>
<dbReference type="RefSeq" id="WP_184074415.1">
    <property type="nucleotide sequence ID" value="NZ_JACHDS010000001.1"/>
</dbReference>
<name>A0A7W9YFV6_9ACTN</name>
<dbReference type="EMBL" id="JACHDS010000001">
    <property type="protein sequence ID" value="MBB6171195.1"/>
    <property type="molecule type" value="Genomic_DNA"/>
</dbReference>
<accession>A0A7W9YFV6</accession>
<evidence type="ECO:0000313" key="1">
    <source>
        <dbReference type="EMBL" id="MBB6171195.1"/>
    </source>
</evidence>
<keyword evidence="2" id="KW-1185">Reference proteome</keyword>
<protein>
    <submittedName>
        <fullName evidence="1">Uncharacterized protein</fullName>
    </submittedName>
</protein>
<evidence type="ECO:0000313" key="2">
    <source>
        <dbReference type="Proteomes" id="UP000546642"/>
    </source>
</evidence>